<protein>
    <submittedName>
        <fullName evidence="6">DEAD/DEAH box helicase</fullName>
    </submittedName>
</protein>
<evidence type="ECO:0000256" key="1">
    <source>
        <dbReference type="ARBA" id="ARBA00022741"/>
    </source>
</evidence>
<dbReference type="SMART" id="SM00487">
    <property type="entry name" value="DEXDc"/>
    <property type="match status" value="1"/>
</dbReference>
<dbReference type="GO" id="GO:0043138">
    <property type="term" value="F:3'-5' DNA helicase activity"/>
    <property type="evidence" value="ECO:0007669"/>
    <property type="project" value="TreeGrafter"/>
</dbReference>
<dbReference type="PANTHER" id="PTHR30580:SF1">
    <property type="entry name" value="COMF OPERON PROTEIN 1"/>
    <property type="match status" value="1"/>
</dbReference>
<feature type="domain" description="Helicase ATP-binding" evidence="4">
    <location>
        <begin position="128"/>
        <end position="280"/>
    </location>
</feature>
<feature type="domain" description="Helicase C-terminal" evidence="5">
    <location>
        <begin position="308"/>
        <end position="461"/>
    </location>
</feature>
<dbReference type="GO" id="GO:0006270">
    <property type="term" value="P:DNA replication initiation"/>
    <property type="evidence" value="ECO:0007669"/>
    <property type="project" value="TreeGrafter"/>
</dbReference>
<dbReference type="GO" id="GO:0006302">
    <property type="term" value="P:double-strand break repair"/>
    <property type="evidence" value="ECO:0007669"/>
    <property type="project" value="TreeGrafter"/>
</dbReference>
<evidence type="ECO:0000256" key="2">
    <source>
        <dbReference type="ARBA" id="ARBA00022840"/>
    </source>
</evidence>
<name>A0A9J6R9Y5_9BACI</name>
<reference evidence="6" key="1">
    <citation type="submission" date="2022-11" db="EMBL/GenBank/DDBJ databases">
        <title>WGS of Natronobacillus azotifigens 24KS-1, an anaerobic diazotrophic haloalkaliphile from soda-rich habitats.</title>
        <authorList>
            <person name="Sorokin D.Y."/>
            <person name="Merkel A.Y."/>
        </authorList>
    </citation>
    <scope>NUCLEOTIDE SEQUENCE</scope>
    <source>
        <strain evidence="6">24KS-1</strain>
    </source>
</reference>
<keyword evidence="6" id="KW-0378">Hydrolase</keyword>
<dbReference type="Pfam" id="PF04851">
    <property type="entry name" value="ResIII"/>
    <property type="match status" value="1"/>
</dbReference>
<dbReference type="GO" id="GO:0016787">
    <property type="term" value="F:hydrolase activity"/>
    <property type="evidence" value="ECO:0007669"/>
    <property type="project" value="InterPro"/>
</dbReference>
<organism evidence="6 7">
    <name type="scientific">Natronobacillus azotifigens</name>
    <dbReference type="NCBI Taxonomy" id="472978"/>
    <lineage>
        <taxon>Bacteria</taxon>
        <taxon>Bacillati</taxon>
        <taxon>Bacillota</taxon>
        <taxon>Bacilli</taxon>
        <taxon>Bacillales</taxon>
        <taxon>Bacillaceae</taxon>
        <taxon>Natronobacillus</taxon>
    </lineage>
</organism>
<dbReference type="Proteomes" id="UP001084197">
    <property type="component" value="Unassembled WGS sequence"/>
</dbReference>
<dbReference type="Gene3D" id="3.40.50.300">
    <property type="entry name" value="P-loop containing nucleotide triphosphate hydrolases"/>
    <property type="match status" value="2"/>
</dbReference>
<evidence type="ECO:0000313" key="7">
    <source>
        <dbReference type="Proteomes" id="UP001084197"/>
    </source>
</evidence>
<dbReference type="Pfam" id="PF00271">
    <property type="entry name" value="Helicase_C"/>
    <property type="match status" value="1"/>
</dbReference>
<sequence length="461" mass="52318">MNKYANRYDGRLLLRSEISLDEITFLQLRNEKKFQRLSAFIQKRYSSQLQCRRCGNNKKHLLGIIPCQACKQTHHYCRNCIEMGRVMTCEPLYIWTGPPAKWPSQADPCQWSGELTHVQQRAAERIVQAIQAKEKELLIWAVCGAGKTEMLFAGIAHAIQAGKRVCLATPRADVVRELYPRFQQAFPNTTLVALHGGSGNNHDTAQLTITTTHQLLRYQQAFDIMIIDEIDAFPFHADQRLPFVTNRSVKKNATMLYLTATPRKNLKKRSNKGELATIFVPVRYHGQPLPVPRLKMTAQLARSLTRAKLPTIFWGWYHQRSNPNRQVLIFVPTIAQANHLTEPLQKNLPQQTVTSVHANDPDRTEKVQQFRNKQIDTLLTTTILERGVTFPSVDVAVIDAGHDVFDEAALVQIAGRAGRSPNDPTGEVIFFHQGKTEAMLAAIRVIKQMNKKACVINREKS</sequence>
<keyword evidence="7" id="KW-1185">Reference proteome</keyword>
<keyword evidence="6" id="KW-0347">Helicase</keyword>
<evidence type="ECO:0000259" key="4">
    <source>
        <dbReference type="PROSITE" id="PS51192"/>
    </source>
</evidence>
<evidence type="ECO:0000259" key="5">
    <source>
        <dbReference type="PROSITE" id="PS51194"/>
    </source>
</evidence>
<dbReference type="RefSeq" id="WP_268778890.1">
    <property type="nucleotide sequence ID" value="NZ_JAPRAT010000003.1"/>
</dbReference>
<keyword evidence="3" id="KW-0238">DNA-binding</keyword>
<evidence type="ECO:0000256" key="3">
    <source>
        <dbReference type="ARBA" id="ARBA00023125"/>
    </source>
</evidence>
<dbReference type="GO" id="GO:0005524">
    <property type="term" value="F:ATP binding"/>
    <property type="evidence" value="ECO:0007669"/>
    <property type="project" value="UniProtKB-KW"/>
</dbReference>
<comment type="caution">
    <text evidence="6">The sequence shown here is derived from an EMBL/GenBank/DDBJ whole genome shotgun (WGS) entry which is preliminary data.</text>
</comment>
<dbReference type="SMART" id="SM00490">
    <property type="entry name" value="HELICc"/>
    <property type="match status" value="1"/>
</dbReference>
<dbReference type="PROSITE" id="PS51194">
    <property type="entry name" value="HELICASE_CTER"/>
    <property type="match status" value="1"/>
</dbReference>
<dbReference type="GO" id="GO:0006310">
    <property type="term" value="P:DNA recombination"/>
    <property type="evidence" value="ECO:0007669"/>
    <property type="project" value="TreeGrafter"/>
</dbReference>
<dbReference type="GO" id="GO:0003677">
    <property type="term" value="F:DNA binding"/>
    <property type="evidence" value="ECO:0007669"/>
    <property type="project" value="UniProtKB-KW"/>
</dbReference>
<dbReference type="PANTHER" id="PTHR30580">
    <property type="entry name" value="PRIMOSOMAL PROTEIN N"/>
    <property type="match status" value="1"/>
</dbReference>
<keyword evidence="2" id="KW-0067">ATP-binding</keyword>
<dbReference type="PROSITE" id="PS51192">
    <property type="entry name" value="HELICASE_ATP_BIND_1"/>
    <property type="match status" value="1"/>
</dbReference>
<dbReference type="InterPro" id="IPR014001">
    <property type="entry name" value="Helicase_ATP-bd"/>
</dbReference>
<gene>
    <name evidence="6" type="ORF">OWO01_02725</name>
</gene>
<proteinExistence type="predicted"/>
<keyword evidence="1" id="KW-0547">Nucleotide-binding</keyword>
<dbReference type="InterPro" id="IPR001650">
    <property type="entry name" value="Helicase_C-like"/>
</dbReference>
<dbReference type="EMBL" id="JAPRAT010000003">
    <property type="protein sequence ID" value="MCZ0702123.1"/>
    <property type="molecule type" value="Genomic_DNA"/>
</dbReference>
<dbReference type="InterPro" id="IPR027417">
    <property type="entry name" value="P-loop_NTPase"/>
</dbReference>
<dbReference type="InterPro" id="IPR006935">
    <property type="entry name" value="Helicase/UvrB_N"/>
</dbReference>
<dbReference type="AlphaFoldDB" id="A0A9J6R9Y5"/>
<dbReference type="SUPFAM" id="SSF52540">
    <property type="entry name" value="P-loop containing nucleoside triphosphate hydrolases"/>
    <property type="match status" value="1"/>
</dbReference>
<evidence type="ECO:0000313" key="6">
    <source>
        <dbReference type="EMBL" id="MCZ0702123.1"/>
    </source>
</evidence>
<accession>A0A9J6R9Y5</accession>